<sequence>MAVGGSPEKAMPASARRTRKLSQFGAKAEAIIRKDDEKSEITITRFLPKTSDNALATSMETARNWVVKDRERLASAGLTPNSEEKTGRIG</sequence>
<dbReference type="Proteomes" id="UP000095087">
    <property type="component" value="Unassembled WGS sequence"/>
</dbReference>
<comment type="caution">
    <text evidence="2">The sequence shown here is derived from an EMBL/GenBank/DDBJ whole genome shotgun (WGS) entry which is preliminary data.</text>
</comment>
<dbReference type="AlphaFoldDB" id="A0A1E2RVC0"/>
<evidence type="ECO:0000313" key="2">
    <source>
        <dbReference type="EMBL" id="ODA65999.1"/>
    </source>
</evidence>
<proteinExistence type="predicted"/>
<reference evidence="2 3" key="1">
    <citation type="submission" date="2016-07" db="EMBL/GenBank/DDBJ databases">
        <title>Draft genome sequence of Methyloligella halotolerans C2T (VKM B-2706T=CCUG 61687T=DSM 25045T), a halotolerant polyhydroxybutyrate accumulating methylotroph.</title>
        <authorList>
            <person name="Vasilenko O.V."/>
            <person name="Doronina N.V."/>
            <person name="Poroshina M.N."/>
            <person name="Tarlachkov S.V."/>
            <person name="Trotsenko Y.A."/>
        </authorList>
    </citation>
    <scope>NUCLEOTIDE SEQUENCE [LARGE SCALE GENOMIC DNA]</scope>
    <source>
        <strain evidence="2 3">VKM B-2706</strain>
    </source>
</reference>
<dbReference type="EMBL" id="MASI01000012">
    <property type="protein sequence ID" value="ODA65999.1"/>
    <property type="molecule type" value="Genomic_DNA"/>
</dbReference>
<feature type="region of interest" description="Disordered" evidence="1">
    <location>
        <begin position="71"/>
        <end position="90"/>
    </location>
</feature>
<protein>
    <submittedName>
        <fullName evidence="2">Uncharacterized protein</fullName>
    </submittedName>
</protein>
<evidence type="ECO:0000256" key="1">
    <source>
        <dbReference type="SAM" id="MobiDB-lite"/>
    </source>
</evidence>
<organism evidence="2 3">
    <name type="scientific">Methyloligella halotolerans</name>
    <dbReference type="NCBI Taxonomy" id="1177755"/>
    <lineage>
        <taxon>Bacteria</taxon>
        <taxon>Pseudomonadati</taxon>
        <taxon>Pseudomonadota</taxon>
        <taxon>Alphaproteobacteria</taxon>
        <taxon>Hyphomicrobiales</taxon>
        <taxon>Hyphomicrobiaceae</taxon>
        <taxon>Methyloligella</taxon>
    </lineage>
</organism>
<feature type="region of interest" description="Disordered" evidence="1">
    <location>
        <begin position="1"/>
        <end position="21"/>
    </location>
</feature>
<keyword evidence="3" id="KW-1185">Reference proteome</keyword>
<gene>
    <name evidence="2" type="ORF">A7A08_03143</name>
</gene>
<evidence type="ECO:0000313" key="3">
    <source>
        <dbReference type="Proteomes" id="UP000095087"/>
    </source>
</evidence>
<accession>A0A1E2RVC0</accession>
<name>A0A1E2RVC0_9HYPH</name>